<proteinExistence type="predicted"/>
<dbReference type="Gene3D" id="2.120.10.30">
    <property type="entry name" value="TolB, C-terminal domain"/>
    <property type="match status" value="2"/>
</dbReference>
<keyword evidence="3" id="KW-0325">Glycoprotein</keyword>
<evidence type="ECO:0000256" key="2">
    <source>
        <dbReference type="ARBA" id="ARBA00022737"/>
    </source>
</evidence>
<reference evidence="5" key="1">
    <citation type="submission" date="2021-02" db="EMBL/GenBank/DDBJ databases">
        <authorList>
            <person name="Nowell W R."/>
        </authorList>
    </citation>
    <scope>NUCLEOTIDE SEQUENCE</scope>
</reference>
<dbReference type="SUPFAM" id="SSF101898">
    <property type="entry name" value="NHL repeat"/>
    <property type="match status" value="1"/>
</dbReference>
<dbReference type="AlphaFoldDB" id="A0A815ER41"/>
<keyword evidence="2" id="KW-0677">Repeat</keyword>
<dbReference type="Gene3D" id="2.40.10.500">
    <property type="match status" value="1"/>
</dbReference>
<protein>
    <submittedName>
        <fullName evidence="5">Uncharacterized protein</fullName>
    </submittedName>
</protein>
<dbReference type="Proteomes" id="UP000663828">
    <property type="component" value="Unassembled WGS sequence"/>
</dbReference>
<dbReference type="GO" id="GO:0005576">
    <property type="term" value="C:extracellular region"/>
    <property type="evidence" value="ECO:0007669"/>
    <property type="project" value="TreeGrafter"/>
</dbReference>
<dbReference type="InterPro" id="IPR011042">
    <property type="entry name" value="6-blade_b-propeller_TolB-like"/>
</dbReference>
<dbReference type="CDD" id="cd05819">
    <property type="entry name" value="NHL"/>
    <property type="match status" value="1"/>
</dbReference>
<keyword evidence="4" id="KW-1133">Transmembrane helix</keyword>
<comment type="caution">
    <text evidence="5">The sequence shown here is derived from an EMBL/GenBank/DDBJ whole genome shotgun (WGS) entry which is preliminary data.</text>
</comment>
<gene>
    <name evidence="5" type="ORF">XAT740_LOCUS29507</name>
</gene>
<accession>A0A815ER41</accession>
<keyword evidence="1" id="KW-0732">Signal</keyword>
<keyword evidence="4" id="KW-0472">Membrane</keyword>
<keyword evidence="6" id="KW-1185">Reference proteome</keyword>
<organism evidence="5 6">
    <name type="scientific">Adineta ricciae</name>
    <name type="common">Rotifer</name>
    <dbReference type="NCBI Taxonomy" id="249248"/>
    <lineage>
        <taxon>Eukaryota</taxon>
        <taxon>Metazoa</taxon>
        <taxon>Spiralia</taxon>
        <taxon>Gnathifera</taxon>
        <taxon>Rotifera</taxon>
        <taxon>Eurotatoria</taxon>
        <taxon>Bdelloidea</taxon>
        <taxon>Adinetida</taxon>
        <taxon>Adinetidae</taxon>
        <taxon>Adineta</taxon>
    </lineage>
</organism>
<dbReference type="PANTHER" id="PTHR10680">
    <property type="entry name" value="PEPTIDYL-GLYCINE ALPHA-AMIDATING MONOOXYGENASE"/>
    <property type="match status" value="1"/>
</dbReference>
<evidence type="ECO:0000313" key="5">
    <source>
        <dbReference type="EMBL" id="CAF1313371.1"/>
    </source>
</evidence>
<feature type="transmembrane region" description="Helical" evidence="4">
    <location>
        <begin position="40"/>
        <end position="63"/>
    </location>
</feature>
<dbReference type="PANTHER" id="PTHR10680:SF28">
    <property type="entry name" value="SMP-30_GLUCONOLACTONASE_LRE-LIKE REGION DOMAIN-CONTAINING PROTEIN"/>
    <property type="match status" value="1"/>
</dbReference>
<evidence type="ECO:0000256" key="4">
    <source>
        <dbReference type="SAM" id="Phobius"/>
    </source>
</evidence>
<sequence>MRENWVDINVTSPGNVNSNSISNNRLKILYKWFWERRTRWLILFGIVLTFFLTSIIVPITIFVTKKSTTLQTTATSTTQAASTVSTSIQVSNIPKWKGNGITIVGGNEYNSSSNRLFHPMGLCIDDDRKSIYIADMSSHHIVEYKFNETQGEVVAGGNQPGSRLDQLNVPKDVVIDKKHDSLIICDYANARVVRWSRQNQSHQELILSDVRCHGLAIDCDGNLYICDSGRSKVIRWKQENRNVTVVVGGHGYGKDLNQLASPSYIFVDGNSSVFVSDTNNNRIMKWSQNSEVGIVVAGGCGQGDNLTQLFGPMGIFVDDLGNMYIADSGNTRIMYWAANTKEGSVLINQYGNGEYPIQFTDPNYISFDSKNNLYVSDTAAQRVRKFKIDRN</sequence>
<evidence type="ECO:0000256" key="3">
    <source>
        <dbReference type="ARBA" id="ARBA00023180"/>
    </source>
</evidence>
<keyword evidence="4" id="KW-0812">Transmembrane</keyword>
<dbReference type="InterPro" id="IPR001258">
    <property type="entry name" value="NHL_repeat"/>
</dbReference>
<dbReference type="EMBL" id="CAJNOR010002574">
    <property type="protein sequence ID" value="CAF1313371.1"/>
    <property type="molecule type" value="Genomic_DNA"/>
</dbReference>
<evidence type="ECO:0000313" key="6">
    <source>
        <dbReference type="Proteomes" id="UP000663828"/>
    </source>
</evidence>
<name>A0A815ER41_ADIRI</name>
<evidence type="ECO:0000256" key="1">
    <source>
        <dbReference type="ARBA" id="ARBA00022729"/>
    </source>
</evidence>
<dbReference type="Pfam" id="PF01436">
    <property type="entry name" value="NHL"/>
    <property type="match status" value="1"/>
</dbReference>